<dbReference type="EMBL" id="AAIAJV010000029">
    <property type="protein sequence ID" value="ECC1608375.1"/>
    <property type="molecule type" value="Genomic_DNA"/>
</dbReference>
<sequence length="63" mass="7442">MERNWHFLFNEELTILNNNAFYLEIDCFIEYSIFASVIIFLECKFSLNAGNIYVGIVVLILFL</sequence>
<gene>
    <name evidence="3" type="ORF">DN310_15700</name>
    <name evidence="2" type="ORF">DPA05_25200</name>
    <name evidence="1" type="ORF">FNI14_20840</name>
</gene>
<comment type="caution">
    <text evidence="1">The sequence shown here is derived from an EMBL/GenBank/DDBJ whole genome shotgun (WGS) entry which is preliminary data.</text>
</comment>
<proteinExistence type="predicted"/>
<accession>A0A3U9T3U2</accession>
<dbReference type="STRING" id="1243604.LFZ48_15685"/>
<protein>
    <submittedName>
        <fullName evidence="1">Uncharacterized protein</fullName>
    </submittedName>
</protein>
<evidence type="ECO:0000313" key="2">
    <source>
        <dbReference type="EMBL" id="ECE6362879.1"/>
    </source>
</evidence>
<dbReference type="EMBL" id="AAIVAV010000017">
    <property type="protein sequence ID" value="ECI4010730.1"/>
    <property type="molecule type" value="Genomic_DNA"/>
</dbReference>
<dbReference type="EMBL" id="AAIIOQ010000056">
    <property type="protein sequence ID" value="ECE6362879.1"/>
    <property type="molecule type" value="Genomic_DNA"/>
</dbReference>
<evidence type="ECO:0000313" key="1">
    <source>
        <dbReference type="EMBL" id="ECC1608375.1"/>
    </source>
</evidence>
<name>A0A344R2Z8_SALER</name>
<dbReference type="Proteomes" id="UP000839598">
    <property type="component" value="Unassembled WGS sequence"/>
</dbReference>
<dbReference type="Proteomes" id="UP000839852">
    <property type="component" value="Unassembled WGS sequence"/>
</dbReference>
<evidence type="ECO:0000313" key="3">
    <source>
        <dbReference type="EMBL" id="ECI4010730.1"/>
    </source>
</evidence>
<dbReference type="AlphaFoldDB" id="A0A344R2Z8"/>
<organism evidence="1">
    <name type="scientific">Salmonella enterica subsp. salamae</name>
    <dbReference type="NCBI Taxonomy" id="59202"/>
    <lineage>
        <taxon>Bacteria</taxon>
        <taxon>Pseudomonadati</taxon>
        <taxon>Pseudomonadota</taxon>
        <taxon>Gammaproteobacteria</taxon>
        <taxon>Enterobacterales</taxon>
        <taxon>Enterobacteriaceae</taxon>
        <taxon>Salmonella</taxon>
    </lineage>
</organism>
<reference evidence="1" key="1">
    <citation type="submission" date="2019-07" db="EMBL/GenBank/DDBJ databases">
        <authorList>
            <person name="Ashton P.M."/>
            <person name="Dallman T."/>
            <person name="Nair S."/>
            <person name="De Pinna E."/>
            <person name="Peters T."/>
            <person name="Grant K."/>
        </authorList>
    </citation>
    <scope>NUCLEOTIDE SEQUENCE</scope>
    <source>
        <strain evidence="3">275803</strain>
        <strain evidence="2">319688</strain>
        <strain evidence="1">646013</strain>
    </source>
</reference>
<accession>A0A344R2Z8</accession>